<evidence type="ECO:0000256" key="4">
    <source>
        <dbReference type="ARBA" id="ARBA00022475"/>
    </source>
</evidence>
<keyword evidence="13" id="KW-1185">Reference proteome</keyword>
<dbReference type="InterPro" id="IPR050814">
    <property type="entry name" value="Myo-inositol_Transporter"/>
</dbReference>
<dbReference type="Pfam" id="PF00083">
    <property type="entry name" value="Sugar_tr"/>
    <property type="match status" value="1"/>
</dbReference>
<feature type="transmembrane region" description="Helical" evidence="10">
    <location>
        <begin position="287"/>
        <end position="308"/>
    </location>
</feature>
<evidence type="ECO:0000259" key="11">
    <source>
        <dbReference type="PROSITE" id="PS50850"/>
    </source>
</evidence>
<evidence type="ECO:0000256" key="6">
    <source>
        <dbReference type="ARBA" id="ARBA00022692"/>
    </source>
</evidence>
<evidence type="ECO:0000256" key="5">
    <source>
        <dbReference type="ARBA" id="ARBA00022597"/>
    </source>
</evidence>
<feature type="transmembrane region" description="Helical" evidence="10">
    <location>
        <begin position="415"/>
        <end position="433"/>
    </location>
</feature>
<feature type="domain" description="Major facilitator superfamily (MFS) profile" evidence="11">
    <location>
        <begin position="15"/>
        <end position="437"/>
    </location>
</feature>
<dbReference type="PANTHER" id="PTHR48020:SF12">
    <property type="entry name" value="PROTON MYO-INOSITOL COTRANSPORTER"/>
    <property type="match status" value="1"/>
</dbReference>
<sequence length="463" mass="50197">MEAQGTHKKKTILTIGFLGALAGLLFGLDTGVISGALQFIAADFSLSETMQERVVGALMLGAAGGAVLAGWLSYYIGRKYCLIIAAFLFIAGSLLCALTPNVEILVGARIVLGIALGIASYAAPLYLSEIAPEKIRGAMISLYQLLITIGILAAFVSDTLLSYWGAWRWMLGIVAIPAALLLLGVLVLPRSPRWLASKNRKEEAGQVLSRIRETREEVVRELEEIDNSLKIRQSGWRLFRENSNFRRSVGLGMLLQIMQQCTGINIVLYYAPKIIGMAGFTMVSQQMWGSVVVGLVNVLATFIAIGVVDRWGRRPTLISGSVIMAGSMALLGTVLSLNMANGMGAYIAVLAILVFIAGFAMSSGPLTWILCSEIQPLKGRDFGITVSTVTNWLANMFLAATFLTLISTLGAANTFWLYAVLNTAFIFVVFLIIPETKEISLEKIEANLMAGKKLRDIGQPRYR</sequence>
<dbReference type="InterPro" id="IPR005828">
    <property type="entry name" value="MFS_sugar_transport-like"/>
</dbReference>
<feature type="transmembrane region" description="Helical" evidence="10">
    <location>
        <begin position="106"/>
        <end position="127"/>
    </location>
</feature>
<evidence type="ECO:0000256" key="8">
    <source>
        <dbReference type="ARBA" id="ARBA00023136"/>
    </source>
</evidence>
<dbReference type="NCBIfam" id="TIGR00879">
    <property type="entry name" value="SP"/>
    <property type="match status" value="1"/>
</dbReference>
<feature type="transmembrane region" description="Helical" evidence="10">
    <location>
        <begin position="249"/>
        <end position="271"/>
    </location>
</feature>
<organism evidence="12 13">
    <name type="scientific">Candidatus Tokpelaia hoelldobleri</name>
    <dbReference type="NCBI Taxonomy" id="1902579"/>
    <lineage>
        <taxon>Bacteria</taxon>
        <taxon>Pseudomonadati</taxon>
        <taxon>Pseudomonadota</taxon>
        <taxon>Alphaproteobacteria</taxon>
        <taxon>Hyphomicrobiales</taxon>
        <taxon>Candidatus Tokpelaia</taxon>
    </lineage>
</organism>
<dbReference type="InterPro" id="IPR020846">
    <property type="entry name" value="MFS_dom"/>
</dbReference>
<dbReference type="CDD" id="cd17315">
    <property type="entry name" value="MFS_GLUT_like"/>
    <property type="match status" value="1"/>
</dbReference>
<dbReference type="KEGG" id="thd:BHV28_10330"/>
<feature type="transmembrane region" description="Helical" evidence="10">
    <location>
        <begin position="54"/>
        <end position="73"/>
    </location>
</feature>
<evidence type="ECO:0000313" key="13">
    <source>
        <dbReference type="Proteomes" id="UP000188912"/>
    </source>
</evidence>
<dbReference type="GO" id="GO:0022857">
    <property type="term" value="F:transmembrane transporter activity"/>
    <property type="evidence" value="ECO:0007669"/>
    <property type="project" value="InterPro"/>
</dbReference>
<feature type="transmembrane region" description="Helical" evidence="10">
    <location>
        <begin position="320"/>
        <end position="340"/>
    </location>
</feature>
<evidence type="ECO:0000256" key="2">
    <source>
        <dbReference type="ARBA" id="ARBA00010992"/>
    </source>
</evidence>
<dbReference type="InterPro" id="IPR036259">
    <property type="entry name" value="MFS_trans_sf"/>
</dbReference>
<evidence type="ECO:0000256" key="7">
    <source>
        <dbReference type="ARBA" id="ARBA00022989"/>
    </source>
</evidence>
<comment type="similarity">
    <text evidence="2 9">Belongs to the major facilitator superfamily. Sugar transporter (TC 2.A.1.1) family.</text>
</comment>
<keyword evidence="3 9" id="KW-0813">Transport</keyword>
<reference evidence="12 13" key="2">
    <citation type="journal article" date="2016" name="Sci. Rep.">
        <title>The genome of Rhizobiales bacteria in predatory ants reveals urease gene functions but no genes for nitrogen fixation.</title>
        <authorList>
            <person name="Neuvonen M.M."/>
            <person name="Tamarit D."/>
            <person name="Naslund K."/>
            <person name="Liebig J."/>
            <person name="Feldhaar H."/>
            <person name="Moran N.A."/>
            <person name="Guy L."/>
            <person name="Andersson S.G."/>
        </authorList>
    </citation>
    <scope>NUCLEOTIDE SEQUENCE [LARGE SCALE GENOMIC DNA]</scope>
    <source>
        <strain evidence="12 13">Hsal</strain>
    </source>
</reference>
<keyword evidence="4" id="KW-1003">Cell membrane</keyword>
<keyword evidence="7 10" id="KW-1133">Transmembrane helix</keyword>
<dbReference type="InterPro" id="IPR003663">
    <property type="entry name" value="Sugar/inositol_transpt"/>
</dbReference>
<evidence type="ECO:0000313" key="12">
    <source>
        <dbReference type="EMBL" id="AQS41727.1"/>
    </source>
</evidence>
<dbReference type="SUPFAM" id="SSF103473">
    <property type="entry name" value="MFS general substrate transporter"/>
    <property type="match status" value="1"/>
</dbReference>
<keyword evidence="5" id="KW-0762">Sugar transport</keyword>
<keyword evidence="8 10" id="KW-0472">Membrane</keyword>
<feature type="transmembrane region" description="Helical" evidence="10">
    <location>
        <begin position="12"/>
        <end position="42"/>
    </location>
</feature>
<dbReference type="InterPro" id="IPR005829">
    <property type="entry name" value="Sugar_transporter_CS"/>
</dbReference>
<dbReference type="Proteomes" id="UP000188912">
    <property type="component" value="Chromosome"/>
</dbReference>
<dbReference type="PROSITE" id="PS00217">
    <property type="entry name" value="SUGAR_TRANSPORT_2"/>
    <property type="match status" value="1"/>
</dbReference>
<evidence type="ECO:0000256" key="9">
    <source>
        <dbReference type="RuleBase" id="RU003346"/>
    </source>
</evidence>
<reference evidence="12 13" key="1">
    <citation type="journal article" date="2010" name="Science">
        <title>Genomic comparison of the ants Camponotus floridanus and Harpegnathos saltator.</title>
        <authorList>
            <person name="Bonasio R."/>
            <person name="Zhang G."/>
            <person name="Ye C."/>
            <person name="Mutti N.S."/>
            <person name="Fang X."/>
            <person name="Qin N."/>
            <person name="Donahue G."/>
            <person name="Yang P."/>
            <person name="Li Q."/>
            <person name="Li C."/>
            <person name="Zhang P."/>
            <person name="Huang Z."/>
            <person name="Berger S.L."/>
            <person name="Reinberg D."/>
            <person name="Wang J."/>
            <person name="Liebig J."/>
        </authorList>
    </citation>
    <scope>NUCLEOTIDE SEQUENCE [LARGE SCALE GENOMIC DNA]</scope>
    <source>
        <strain evidence="12 13">Hsal</strain>
    </source>
</reference>
<dbReference type="FunFam" id="1.20.1250.20:FF:000218">
    <property type="entry name" value="facilitated trehalose transporter Tret1"/>
    <property type="match status" value="1"/>
</dbReference>
<gene>
    <name evidence="12" type="ORF">BHV28_10330</name>
</gene>
<feature type="transmembrane region" description="Helical" evidence="10">
    <location>
        <begin position="139"/>
        <end position="157"/>
    </location>
</feature>
<dbReference type="AlphaFoldDB" id="A0A1U9JV21"/>
<protein>
    <submittedName>
        <fullName evidence="12">Sugar porter (SP) family MFS transporter</fullName>
    </submittedName>
</protein>
<dbReference type="Gene3D" id="1.20.1250.20">
    <property type="entry name" value="MFS general substrate transporter like domains"/>
    <property type="match status" value="1"/>
</dbReference>
<accession>A0A1U9JV21</accession>
<dbReference type="EMBL" id="CP017315">
    <property type="protein sequence ID" value="AQS41727.1"/>
    <property type="molecule type" value="Genomic_DNA"/>
</dbReference>
<evidence type="ECO:0000256" key="1">
    <source>
        <dbReference type="ARBA" id="ARBA00004651"/>
    </source>
</evidence>
<dbReference type="PROSITE" id="PS00216">
    <property type="entry name" value="SUGAR_TRANSPORT_1"/>
    <property type="match status" value="1"/>
</dbReference>
<feature type="transmembrane region" description="Helical" evidence="10">
    <location>
        <begin position="80"/>
        <end position="100"/>
    </location>
</feature>
<evidence type="ECO:0000256" key="3">
    <source>
        <dbReference type="ARBA" id="ARBA00022448"/>
    </source>
</evidence>
<comment type="subcellular location">
    <subcellularLocation>
        <location evidence="1">Cell membrane</location>
        <topology evidence="1">Multi-pass membrane protein</topology>
    </subcellularLocation>
</comment>
<dbReference type="PRINTS" id="PR00171">
    <property type="entry name" value="SUGRTRNSPORT"/>
</dbReference>
<keyword evidence="6 10" id="KW-0812">Transmembrane</keyword>
<feature type="transmembrane region" description="Helical" evidence="10">
    <location>
        <begin position="169"/>
        <end position="188"/>
    </location>
</feature>
<dbReference type="PROSITE" id="PS50850">
    <property type="entry name" value="MFS"/>
    <property type="match status" value="1"/>
</dbReference>
<evidence type="ECO:0000256" key="10">
    <source>
        <dbReference type="SAM" id="Phobius"/>
    </source>
</evidence>
<feature type="transmembrane region" description="Helical" evidence="10">
    <location>
        <begin position="346"/>
        <end position="371"/>
    </location>
</feature>
<name>A0A1U9JV21_9HYPH</name>
<proteinExistence type="inferred from homology"/>
<dbReference type="PANTHER" id="PTHR48020">
    <property type="entry name" value="PROTON MYO-INOSITOL COTRANSPORTER"/>
    <property type="match status" value="1"/>
</dbReference>
<dbReference type="STRING" id="1902579.BHV28_10330"/>
<feature type="transmembrane region" description="Helical" evidence="10">
    <location>
        <begin position="392"/>
        <end position="409"/>
    </location>
</feature>
<dbReference type="GO" id="GO:0005886">
    <property type="term" value="C:plasma membrane"/>
    <property type="evidence" value="ECO:0007669"/>
    <property type="project" value="UniProtKB-SubCell"/>
</dbReference>